<dbReference type="Gene3D" id="2.30.110.10">
    <property type="entry name" value="Electron Transport, Fmn-binding Protein, Chain A"/>
    <property type="match status" value="1"/>
</dbReference>
<organism evidence="3 4">
    <name type="scientific">Fumia xinanensis</name>
    <dbReference type="NCBI Taxonomy" id="2763659"/>
    <lineage>
        <taxon>Bacteria</taxon>
        <taxon>Bacillati</taxon>
        <taxon>Bacillota</taxon>
        <taxon>Clostridia</taxon>
        <taxon>Eubacteriales</taxon>
        <taxon>Oscillospiraceae</taxon>
        <taxon>Fumia</taxon>
    </lineage>
</organism>
<dbReference type="GO" id="GO:0016646">
    <property type="term" value="F:oxidoreductase activity, acting on the CH-NH group of donors, NAD or NADP as acceptor"/>
    <property type="evidence" value="ECO:0007669"/>
    <property type="project" value="UniProtKB-ARBA"/>
</dbReference>
<accession>A0A926E6F6</accession>
<dbReference type="EMBL" id="JACRSV010000003">
    <property type="protein sequence ID" value="MBC8560448.1"/>
    <property type="molecule type" value="Genomic_DNA"/>
</dbReference>
<sequence>MAFQEIDVTKLTQNPFQLIGRDWALVTAGTPEKYNTMTVSWGNMGVMWNKNIVTAFIRPQRYTHEFLETGEFFTLSFYGEEMRKVLALCGKVSGRDVDKIAETGLNPVVNGEHIYFEQAKLVFFCKKIYRDHIRPEGFLADYIADSYPEKDYHDIYMGEILKAYIQE</sequence>
<protein>
    <submittedName>
        <fullName evidence="3">Flavin reductase</fullName>
    </submittedName>
</protein>
<evidence type="ECO:0000313" key="3">
    <source>
        <dbReference type="EMBL" id="MBC8560448.1"/>
    </source>
</evidence>
<dbReference type="RefSeq" id="WP_249295435.1">
    <property type="nucleotide sequence ID" value="NZ_JACRSV010000003.1"/>
</dbReference>
<evidence type="ECO:0000256" key="1">
    <source>
        <dbReference type="ARBA" id="ARBA00038054"/>
    </source>
</evidence>
<dbReference type="SUPFAM" id="SSF50475">
    <property type="entry name" value="FMN-binding split barrel"/>
    <property type="match status" value="1"/>
</dbReference>
<dbReference type="Pfam" id="PF01613">
    <property type="entry name" value="Flavin_Reduct"/>
    <property type="match status" value="1"/>
</dbReference>
<comment type="similarity">
    <text evidence="1">Belongs to the flavoredoxin family.</text>
</comment>
<dbReference type="AlphaFoldDB" id="A0A926E6F6"/>
<dbReference type="GO" id="GO:0010181">
    <property type="term" value="F:FMN binding"/>
    <property type="evidence" value="ECO:0007669"/>
    <property type="project" value="InterPro"/>
</dbReference>
<reference evidence="3" key="1">
    <citation type="submission" date="2020-08" db="EMBL/GenBank/DDBJ databases">
        <title>Genome public.</title>
        <authorList>
            <person name="Liu C."/>
            <person name="Sun Q."/>
        </authorList>
    </citation>
    <scope>NUCLEOTIDE SEQUENCE</scope>
    <source>
        <strain evidence="3">NSJ-33</strain>
    </source>
</reference>
<gene>
    <name evidence="3" type="ORF">H8710_10280</name>
</gene>
<dbReference type="PANTHER" id="PTHR43567">
    <property type="entry name" value="FLAVOREDOXIN-RELATED-RELATED"/>
    <property type="match status" value="1"/>
</dbReference>
<dbReference type="InterPro" id="IPR052174">
    <property type="entry name" value="Flavoredoxin"/>
</dbReference>
<dbReference type="PANTHER" id="PTHR43567:SF5">
    <property type="entry name" value="HYPOTHETICAL CYTOSOLIC PROTEIN"/>
    <property type="match status" value="1"/>
</dbReference>
<evidence type="ECO:0000313" key="4">
    <source>
        <dbReference type="Proteomes" id="UP000610760"/>
    </source>
</evidence>
<dbReference type="Proteomes" id="UP000610760">
    <property type="component" value="Unassembled WGS sequence"/>
</dbReference>
<proteinExistence type="inferred from homology"/>
<comment type="caution">
    <text evidence="3">The sequence shown here is derived from an EMBL/GenBank/DDBJ whole genome shotgun (WGS) entry which is preliminary data.</text>
</comment>
<feature type="domain" description="Flavin reductase like" evidence="2">
    <location>
        <begin position="22"/>
        <end position="166"/>
    </location>
</feature>
<dbReference type="InterPro" id="IPR002563">
    <property type="entry name" value="Flavin_Rdtase-like_dom"/>
</dbReference>
<name>A0A926E6F6_9FIRM</name>
<evidence type="ECO:0000259" key="2">
    <source>
        <dbReference type="Pfam" id="PF01613"/>
    </source>
</evidence>
<dbReference type="InterPro" id="IPR012349">
    <property type="entry name" value="Split_barrel_FMN-bd"/>
</dbReference>
<keyword evidence="4" id="KW-1185">Reference proteome</keyword>